<comment type="caution">
    <text evidence="2">The sequence shown here is derived from an EMBL/GenBank/DDBJ whole genome shotgun (WGS) entry which is preliminary data.</text>
</comment>
<feature type="compositionally biased region" description="Basic and acidic residues" evidence="1">
    <location>
        <begin position="1"/>
        <end position="15"/>
    </location>
</feature>
<gene>
    <name evidence="2" type="ORF">J1605_002296</name>
</gene>
<feature type="region of interest" description="Disordered" evidence="1">
    <location>
        <begin position="1"/>
        <end position="124"/>
    </location>
</feature>
<accession>A0AB34HVY3</accession>
<feature type="compositionally biased region" description="Low complexity" evidence="1">
    <location>
        <begin position="40"/>
        <end position="51"/>
    </location>
</feature>
<protein>
    <submittedName>
        <fullName evidence="2">Uncharacterized protein</fullName>
    </submittedName>
</protein>
<reference evidence="2 3" key="1">
    <citation type="submission" date="2022-11" db="EMBL/GenBank/DDBJ databases">
        <title>Whole genome sequence of Eschrichtius robustus ER-17-0199.</title>
        <authorList>
            <person name="Bruniche-Olsen A."/>
            <person name="Black A.N."/>
            <person name="Fields C.J."/>
            <person name="Walden K."/>
            <person name="Dewoody J.A."/>
        </authorList>
    </citation>
    <scope>NUCLEOTIDE SEQUENCE [LARGE SCALE GENOMIC DNA]</scope>
    <source>
        <strain evidence="2">ER-17-0199</strain>
        <tissue evidence="2">Blubber</tissue>
    </source>
</reference>
<dbReference type="Proteomes" id="UP001159641">
    <property type="component" value="Unassembled WGS sequence"/>
</dbReference>
<evidence type="ECO:0000313" key="3">
    <source>
        <dbReference type="Proteomes" id="UP001159641"/>
    </source>
</evidence>
<proteinExistence type="predicted"/>
<evidence type="ECO:0000313" key="2">
    <source>
        <dbReference type="EMBL" id="KAJ8795534.1"/>
    </source>
</evidence>
<keyword evidence="3" id="KW-1185">Reference proteome</keyword>
<sequence length="124" mass="12521">MQERGTGRVDGRPEGRGWTGGGGAVTLGDLPRQRGGAPGGAEDAPPQGDPGQRPMRKSSAGPGMQPRTPQPAAEASGMSPGAGSIWTTSRVGRPLCPSPELGDSTPGFTLSFPGTLPSLSHPPR</sequence>
<dbReference type="EMBL" id="JAIQCJ010000544">
    <property type="protein sequence ID" value="KAJ8795534.1"/>
    <property type="molecule type" value="Genomic_DNA"/>
</dbReference>
<evidence type="ECO:0000256" key="1">
    <source>
        <dbReference type="SAM" id="MobiDB-lite"/>
    </source>
</evidence>
<organism evidence="2 3">
    <name type="scientific">Eschrichtius robustus</name>
    <name type="common">California gray whale</name>
    <name type="synonym">Eschrichtius gibbosus</name>
    <dbReference type="NCBI Taxonomy" id="9764"/>
    <lineage>
        <taxon>Eukaryota</taxon>
        <taxon>Metazoa</taxon>
        <taxon>Chordata</taxon>
        <taxon>Craniata</taxon>
        <taxon>Vertebrata</taxon>
        <taxon>Euteleostomi</taxon>
        <taxon>Mammalia</taxon>
        <taxon>Eutheria</taxon>
        <taxon>Laurasiatheria</taxon>
        <taxon>Artiodactyla</taxon>
        <taxon>Whippomorpha</taxon>
        <taxon>Cetacea</taxon>
        <taxon>Mysticeti</taxon>
        <taxon>Eschrichtiidae</taxon>
        <taxon>Eschrichtius</taxon>
    </lineage>
</organism>
<dbReference type="AlphaFoldDB" id="A0AB34HVY3"/>
<name>A0AB34HVY3_ESCRO</name>